<keyword evidence="2" id="KW-1185">Reference proteome</keyword>
<dbReference type="EMBL" id="CP009933">
    <property type="protein sequence ID" value="AKA67520.1"/>
    <property type="molecule type" value="Genomic_DNA"/>
</dbReference>
<evidence type="ECO:0000313" key="1">
    <source>
        <dbReference type="EMBL" id="AKA67520.1"/>
    </source>
</evidence>
<gene>
    <name evidence="1" type="ORF">CSCA_0395</name>
</gene>
<dbReference type="KEGG" id="csq:CSCA_0395"/>
<proteinExistence type="predicted"/>
<dbReference type="AlphaFoldDB" id="A0A0E3JYH6"/>
<accession>A0A0E3JYH6</accession>
<sequence length="38" mass="4639">MVLGINERFNLLLAAYMRISKNIMLLKYRQYIDYDKLN</sequence>
<evidence type="ECO:0000313" key="2">
    <source>
        <dbReference type="Proteomes" id="UP000033115"/>
    </source>
</evidence>
<reference evidence="1 2" key="1">
    <citation type="journal article" date="2015" name="J. Biotechnol.">
        <title>Complete genome sequence of a malodorant-producing acetogen, Clostridium scatologenes ATCC 25775(T).</title>
        <authorList>
            <person name="Zhu Z."/>
            <person name="Guo T."/>
            <person name="Zheng H."/>
            <person name="Song T."/>
            <person name="Ouyang P."/>
            <person name="Xie J."/>
        </authorList>
    </citation>
    <scope>NUCLEOTIDE SEQUENCE [LARGE SCALE GENOMIC DNA]</scope>
    <source>
        <strain evidence="1 2">ATCC 25775</strain>
    </source>
</reference>
<protein>
    <submittedName>
        <fullName evidence="1">Uncharacterized protein</fullName>
    </submittedName>
</protein>
<organism evidence="1 2">
    <name type="scientific">Clostridium scatologenes</name>
    <dbReference type="NCBI Taxonomy" id="1548"/>
    <lineage>
        <taxon>Bacteria</taxon>
        <taxon>Bacillati</taxon>
        <taxon>Bacillota</taxon>
        <taxon>Clostridia</taxon>
        <taxon>Eubacteriales</taxon>
        <taxon>Clostridiaceae</taxon>
        <taxon>Clostridium</taxon>
    </lineage>
</organism>
<dbReference type="HOGENOM" id="CLU_3326616_0_0_9"/>
<dbReference type="Proteomes" id="UP000033115">
    <property type="component" value="Chromosome"/>
</dbReference>
<name>A0A0E3JYH6_CLOSL</name>